<dbReference type="AlphaFoldDB" id="A0A926DZ41"/>
<evidence type="ECO:0000313" key="4">
    <source>
        <dbReference type="Proteomes" id="UP000653127"/>
    </source>
</evidence>
<dbReference type="RefSeq" id="WP_249282266.1">
    <property type="nucleotide sequence ID" value="NZ_JACRST010000003.1"/>
</dbReference>
<feature type="coiled-coil region" evidence="1">
    <location>
        <begin position="112"/>
        <end position="139"/>
    </location>
</feature>
<organism evidence="3 4">
    <name type="scientific">Ligaoa zhengdingensis</name>
    <dbReference type="NCBI Taxonomy" id="2763658"/>
    <lineage>
        <taxon>Bacteria</taxon>
        <taxon>Bacillati</taxon>
        <taxon>Bacillota</taxon>
        <taxon>Clostridia</taxon>
        <taxon>Eubacteriales</taxon>
        <taxon>Oscillospiraceae</taxon>
        <taxon>Ligaoa</taxon>
    </lineage>
</organism>
<accession>A0A926DZ41</accession>
<protein>
    <recommendedName>
        <fullName evidence="5">Phage-related protein</fullName>
    </recommendedName>
</protein>
<feature type="coiled-coil region" evidence="1">
    <location>
        <begin position="10"/>
        <end position="72"/>
    </location>
</feature>
<feature type="transmembrane region" description="Helical" evidence="2">
    <location>
        <begin position="427"/>
        <end position="446"/>
    </location>
</feature>
<keyword evidence="4" id="KW-1185">Reference proteome</keyword>
<feature type="transmembrane region" description="Helical" evidence="2">
    <location>
        <begin position="345"/>
        <end position="368"/>
    </location>
</feature>
<gene>
    <name evidence="3" type="ORF">H8711_04115</name>
</gene>
<feature type="transmembrane region" description="Helical" evidence="2">
    <location>
        <begin position="388"/>
        <end position="415"/>
    </location>
</feature>
<evidence type="ECO:0000256" key="2">
    <source>
        <dbReference type="SAM" id="Phobius"/>
    </source>
</evidence>
<reference evidence="3" key="1">
    <citation type="submission" date="2020-08" db="EMBL/GenBank/DDBJ databases">
        <title>Genome public.</title>
        <authorList>
            <person name="Liu C."/>
            <person name="Sun Q."/>
        </authorList>
    </citation>
    <scope>NUCLEOTIDE SEQUENCE</scope>
    <source>
        <strain evidence="3">NSJ-31</strain>
    </source>
</reference>
<proteinExistence type="predicted"/>
<evidence type="ECO:0008006" key="5">
    <source>
        <dbReference type="Google" id="ProtNLM"/>
    </source>
</evidence>
<feature type="transmembrane region" description="Helical" evidence="2">
    <location>
        <begin position="452"/>
        <end position="469"/>
    </location>
</feature>
<sequence>MDETADGAIVISTELDNKELEKELAHTKKKIDALKEKLNQKQNDMEPLTQEANQLRTKIREATDAAKQYGEQWKAGVLGADQQQAASLDKVSKLRSEYEAILKKMAPYDNALVKTATELERQEEKAARLSKNLAEASTGGVRIGDALDRASNYLDKFTQRIKGLARRVFVFTVITSALRAIRDWMSKVIKTNSEATATMARLKGALLTLAQPLVDVVVPAFTCLVNILTRLISVAAQLMARLFGKTGSESKKAASELYKETEALNAVGASAKDAEGALAGFDEINVLQQSDAGGGGASSSISPSFDFDTGISEDRLNNILMIVKMIGAALLAWKLSDSFGGGIKMFLGLLLAIDGVVGFVKSTFDAWVNGVSWENLMSMTGRMLELVAGLWIAFGKLGGGIGLVVSGIVMLVTAFHDADKNGWNLQNTMMAITGIIATGLGIALLVGSWIPLLIAGIAALLLAIVNAFGDGEALIEGFKTILGGFKDFFVGIFTGDIGLAISGAGKIFEGLGTVFNTVVDAIKNMFLSFLDWLNEKTNGKFSGIINIAKAIITGFFDYIKSIAGVWIDGIKQIFQGLITFFTGVFTGDWDMVWQGIKDIFGGIWNIIVGQLETAVNFIIKGVNWLIDQLNKIHFEFPDWVPGVGGKSFGINISHVREIQLPRLAEGAVIPANREFLAVLGDQKSGTNIEAPLETIEQALANVMDARGEQEIVIHFTGSMAALARVLKPELDRATARKGIKLVRGGAI</sequence>
<evidence type="ECO:0000313" key="3">
    <source>
        <dbReference type="EMBL" id="MBC8546119.1"/>
    </source>
</evidence>
<keyword evidence="2" id="KW-0812">Transmembrane</keyword>
<dbReference type="Proteomes" id="UP000653127">
    <property type="component" value="Unassembled WGS sequence"/>
</dbReference>
<comment type="caution">
    <text evidence="3">The sequence shown here is derived from an EMBL/GenBank/DDBJ whole genome shotgun (WGS) entry which is preliminary data.</text>
</comment>
<evidence type="ECO:0000256" key="1">
    <source>
        <dbReference type="SAM" id="Coils"/>
    </source>
</evidence>
<name>A0A926DZ41_9FIRM</name>
<keyword evidence="1" id="KW-0175">Coiled coil</keyword>
<keyword evidence="2" id="KW-1133">Transmembrane helix</keyword>
<keyword evidence="2" id="KW-0472">Membrane</keyword>
<dbReference type="EMBL" id="JACRST010000003">
    <property type="protein sequence ID" value="MBC8546119.1"/>
    <property type="molecule type" value="Genomic_DNA"/>
</dbReference>